<dbReference type="InterPro" id="IPR003692">
    <property type="entry name" value="Hydantoinase_B"/>
</dbReference>
<dbReference type="PANTHER" id="PTHR11365">
    <property type="entry name" value="5-OXOPROLINASE RELATED"/>
    <property type="match status" value="1"/>
</dbReference>
<name>A0A1I6R0Q5_9RHOB</name>
<evidence type="ECO:0000313" key="3">
    <source>
        <dbReference type="Proteomes" id="UP000199239"/>
    </source>
</evidence>
<dbReference type="GO" id="GO:0017168">
    <property type="term" value="F:5-oxoprolinase (ATP-hydrolyzing) activity"/>
    <property type="evidence" value="ECO:0007669"/>
    <property type="project" value="TreeGrafter"/>
</dbReference>
<accession>A0A1I6R0Q5</accession>
<dbReference type="Proteomes" id="UP000199239">
    <property type="component" value="Unassembled WGS sequence"/>
</dbReference>
<dbReference type="PANTHER" id="PTHR11365:SF23">
    <property type="entry name" value="HYPOTHETICAL 5-OXOPROLINASE (EUROFUNG)-RELATED"/>
    <property type="match status" value="1"/>
</dbReference>
<dbReference type="RefSeq" id="WP_093915313.1">
    <property type="nucleotide sequence ID" value="NZ_FPAJ01000001.1"/>
</dbReference>
<dbReference type="EMBL" id="FPAJ01000001">
    <property type="protein sequence ID" value="SFS58098.1"/>
    <property type="molecule type" value="Genomic_DNA"/>
</dbReference>
<dbReference type="OrthoDB" id="9761586at2"/>
<dbReference type="Pfam" id="PF02538">
    <property type="entry name" value="Hydantoinase_B"/>
    <property type="match status" value="1"/>
</dbReference>
<organism evidence="2 3">
    <name type="scientific">Sulfitobacter marinus</name>
    <dbReference type="NCBI Taxonomy" id="394264"/>
    <lineage>
        <taxon>Bacteria</taxon>
        <taxon>Pseudomonadati</taxon>
        <taxon>Pseudomonadota</taxon>
        <taxon>Alphaproteobacteria</taxon>
        <taxon>Rhodobacterales</taxon>
        <taxon>Roseobacteraceae</taxon>
        <taxon>Sulfitobacter</taxon>
    </lineage>
</organism>
<reference evidence="3" key="1">
    <citation type="submission" date="2016-10" db="EMBL/GenBank/DDBJ databases">
        <authorList>
            <person name="Varghese N."/>
            <person name="Submissions S."/>
        </authorList>
    </citation>
    <scope>NUCLEOTIDE SEQUENCE [LARGE SCALE GENOMIC DNA]</scope>
    <source>
        <strain evidence="3">DSM 23422</strain>
    </source>
</reference>
<dbReference type="STRING" id="394264.SAMN04488040_1166"/>
<dbReference type="GO" id="GO:0005829">
    <property type="term" value="C:cytosol"/>
    <property type="evidence" value="ECO:0007669"/>
    <property type="project" value="TreeGrafter"/>
</dbReference>
<proteinExistence type="predicted"/>
<sequence>MTTSVDPITLDLIENALLNARYEMDSVVVRIALSPVIREQHDEFPMICNEKGQMIVGQFGSYIPAIVEQFDSDINEGDVFVWNDPYACKGSISHNNDWCVMMPIFHEGNHVGFSSIFGHMVDVGGKVPGSMPSDARTIWEEGLRVPPVKVYENGVLNEGVLAIMLNNTRTPDMNRADLMALIAGCRVAAQRVGEICSRFGRDAYMTACDQLLDRTRDAMRVLINNYISEEPVTFTDYVDDDGVGNGPFKMHLSIYRRGDVAVIDWTGTDDQAEGPINFHIHEGLCKLFFGVYMIMAFDPKIMFNEGFYDLFEIVLPEGSLLNPKFPAALSNRLNTHTRFFDCQAGALGQKAPHLAMAAGYGTSPHFIFTGHDKNGKYFQLMELLFGGVPGRPLGDGFDGHAWWPLFSATPLEYIENYYPVLVESYKPVRDSGGAGMHRGGAGIEKIYRLLEPGSISIHDDREVVPPWGINGGLHGGTSSKWLLRAGETTPERIASKLDNLAVEAGDKVIFITAGSGGWGDPLERKLASVQKDVRADLVSVEQAKSDYGVIFDDTLTVDEAATSALRESKRAERGEAAAFDFGFIPGVTEAAE</sequence>
<evidence type="ECO:0000313" key="2">
    <source>
        <dbReference type="EMBL" id="SFS58098.1"/>
    </source>
</evidence>
<protein>
    <submittedName>
        <fullName evidence="2">N-methylhydantoinase B</fullName>
    </submittedName>
</protein>
<gene>
    <name evidence="2" type="ORF">SAMN04488040_1166</name>
</gene>
<keyword evidence="3" id="KW-1185">Reference proteome</keyword>
<evidence type="ECO:0000259" key="1">
    <source>
        <dbReference type="Pfam" id="PF02538"/>
    </source>
</evidence>
<dbReference type="InterPro" id="IPR045079">
    <property type="entry name" value="Oxoprolinase-like"/>
</dbReference>
<dbReference type="AlphaFoldDB" id="A0A1I6R0Q5"/>
<feature type="domain" description="Hydantoinase B/oxoprolinase" evidence="1">
    <location>
        <begin position="6"/>
        <end position="521"/>
    </location>
</feature>
<dbReference type="GO" id="GO:0006749">
    <property type="term" value="P:glutathione metabolic process"/>
    <property type="evidence" value="ECO:0007669"/>
    <property type="project" value="TreeGrafter"/>
</dbReference>